<feature type="region of interest" description="Disordered" evidence="1">
    <location>
        <begin position="106"/>
        <end position="140"/>
    </location>
</feature>
<dbReference type="PANTHER" id="PTHR35335:SF1">
    <property type="entry name" value="UPF0716 PROTEIN FXSA"/>
    <property type="match status" value="1"/>
</dbReference>
<proteinExistence type="predicted"/>
<feature type="transmembrane region" description="Helical" evidence="2">
    <location>
        <begin position="79"/>
        <end position="102"/>
    </location>
</feature>
<evidence type="ECO:0000313" key="3">
    <source>
        <dbReference type="EMBL" id="GBL45662.1"/>
    </source>
</evidence>
<evidence type="ECO:0000256" key="1">
    <source>
        <dbReference type="SAM" id="MobiDB-lite"/>
    </source>
</evidence>
<dbReference type="EMBL" id="BGOW01000014">
    <property type="protein sequence ID" value="GBL45662.1"/>
    <property type="molecule type" value="Genomic_DNA"/>
</dbReference>
<dbReference type="NCBIfam" id="NF008528">
    <property type="entry name" value="PRK11463.1-2"/>
    <property type="match status" value="1"/>
</dbReference>
<dbReference type="RefSeq" id="WP_124704474.1">
    <property type="nucleotide sequence ID" value="NZ_BGOW01000014.1"/>
</dbReference>
<keyword evidence="2" id="KW-0812">Transmembrane</keyword>
<dbReference type="GO" id="GO:0016020">
    <property type="term" value="C:membrane"/>
    <property type="evidence" value="ECO:0007669"/>
    <property type="project" value="InterPro"/>
</dbReference>
<sequence length="140" mass="15363">MRVLLGMIIVLSFPALEIYTLVQIYHYIGWWIIVLLAAGMLAGWLLIVGERMAFFARMSMTLQSGGSPLRALIDSGRTMIAGALFIFPGVISDVLAVLVLFLPLPGSGSPQSAESEPGVIEGEYRREHDDRLERGADSKR</sequence>
<dbReference type="InterPro" id="IPR007313">
    <property type="entry name" value="FxsA"/>
</dbReference>
<dbReference type="PANTHER" id="PTHR35335">
    <property type="entry name" value="UPF0716 PROTEIN FXSA"/>
    <property type="match status" value="1"/>
</dbReference>
<accession>A0A401JDC3</accession>
<protein>
    <submittedName>
        <fullName evidence="3">FxsA protein</fullName>
    </submittedName>
</protein>
<name>A0A401JDC3_9PROT</name>
<dbReference type="Pfam" id="PF04186">
    <property type="entry name" value="FxsA"/>
    <property type="match status" value="1"/>
</dbReference>
<feature type="compositionally biased region" description="Basic and acidic residues" evidence="1">
    <location>
        <begin position="122"/>
        <end position="140"/>
    </location>
</feature>
<feature type="transmembrane region" description="Helical" evidence="2">
    <location>
        <begin position="28"/>
        <end position="48"/>
    </location>
</feature>
<keyword evidence="2" id="KW-1133">Transmembrane helix</keyword>
<dbReference type="Proteomes" id="UP000286806">
    <property type="component" value="Unassembled WGS sequence"/>
</dbReference>
<reference evidence="3 4" key="1">
    <citation type="journal article" date="2019" name="Front. Microbiol.">
        <title>Genomes of Neutrophilic Sulfur-Oxidizing Chemolithoautotrophs Representing 9 Proteobacterial Species From 8 Genera.</title>
        <authorList>
            <person name="Watanabe T."/>
            <person name="Kojima H."/>
            <person name="Umezawa K."/>
            <person name="Hori C."/>
            <person name="Takasuka T.E."/>
            <person name="Kato Y."/>
            <person name="Fukui M."/>
        </authorList>
    </citation>
    <scope>NUCLEOTIDE SEQUENCE [LARGE SCALE GENOMIC DNA]</scope>
    <source>
        <strain evidence="3 4">TTN</strain>
    </source>
</reference>
<organism evidence="3 4">
    <name type="scientific">Sulfuriferula multivorans</name>
    <dbReference type="NCBI Taxonomy" id="1559896"/>
    <lineage>
        <taxon>Bacteria</taxon>
        <taxon>Pseudomonadati</taxon>
        <taxon>Pseudomonadota</taxon>
        <taxon>Betaproteobacteria</taxon>
        <taxon>Nitrosomonadales</taxon>
        <taxon>Sulfuricellaceae</taxon>
        <taxon>Sulfuriferula</taxon>
    </lineage>
</organism>
<keyword evidence="4" id="KW-1185">Reference proteome</keyword>
<dbReference type="OrthoDB" id="8562817at2"/>
<dbReference type="AlphaFoldDB" id="A0A401JDC3"/>
<evidence type="ECO:0000256" key="2">
    <source>
        <dbReference type="SAM" id="Phobius"/>
    </source>
</evidence>
<evidence type="ECO:0000313" key="4">
    <source>
        <dbReference type="Proteomes" id="UP000286806"/>
    </source>
</evidence>
<gene>
    <name evidence="3" type="ORF">SFMTTN_1472</name>
</gene>
<comment type="caution">
    <text evidence="3">The sequence shown here is derived from an EMBL/GenBank/DDBJ whole genome shotgun (WGS) entry which is preliminary data.</text>
</comment>
<keyword evidence="2" id="KW-0472">Membrane</keyword>